<evidence type="ECO:0000313" key="12">
    <source>
        <dbReference type="EMBL" id="MFB2896140.1"/>
    </source>
</evidence>
<dbReference type="Pfam" id="PF03160">
    <property type="entry name" value="Calx-beta"/>
    <property type="match status" value="3"/>
</dbReference>
<evidence type="ECO:0000256" key="5">
    <source>
        <dbReference type="ARBA" id="ARBA00022729"/>
    </source>
</evidence>
<dbReference type="InterPro" id="IPR013783">
    <property type="entry name" value="Ig-like_fold"/>
</dbReference>
<dbReference type="InterPro" id="IPR003368">
    <property type="entry name" value="POMP_repeat"/>
</dbReference>
<comment type="caution">
    <text evidence="12">The sequence shown here is derived from an EMBL/GenBank/DDBJ whole genome shotgun (WGS) entry which is preliminary data.</text>
</comment>
<feature type="domain" description="Calx-beta" evidence="11">
    <location>
        <begin position="318"/>
        <end position="424"/>
    </location>
</feature>
<protein>
    <submittedName>
        <fullName evidence="12">Beta strand repeat-containing protein</fullName>
    </submittedName>
</protein>
<dbReference type="PROSITE" id="PS00330">
    <property type="entry name" value="HEMOLYSIN_CALCIUM"/>
    <property type="match status" value="2"/>
</dbReference>
<dbReference type="InterPro" id="IPR003644">
    <property type="entry name" value="Calx_beta"/>
</dbReference>
<accession>A0ABV4XWM7</accession>
<gene>
    <name evidence="12" type="ORF">ACE1CI_24780</name>
</gene>
<dbReference type="Gene3D" id="2.150.10.10">
    <property type="entry name" value="Serralysin-like metalloprotease, C-terminal"/>
    <property type="match status" value="4"/>
</dbReference>
<evidence type="ECO:0000259" key="11">
    <source>
        <dbReference type="SMART" id="SM00237"/>
    </source>
</evidence>
<dbReference type="Proteomes" id="UP001576784">
    <property type="component" value="Unassembled WGS sequence"/>
</dbReference>
<dbReference type="SUPFAM" id="SSF51126">
    <property type="entry name" value="Pectin lyase-like"/>
    <property type="match status" value="2"/>
</dbReference>
<dbReference type="SUPFAM" id="SSF63829">
    <property type="entry name" value="Calcium-dependent phosphotriesterase"/>
    <property type="match status" value="1"/>
</dbReference>
<name>A0ABV4XWM7_9CYAN</name>
<evidence type="ECO:0000256" key="10">
    <source>
        <dbReference type="SAM" id="MobiDB-lite"/>
    </source>
</evidence>
<comment type="subcellular location">
    <subcellularLocation>
        <location evidence="1">Cell envelope</location>
    </subcellularLocation>
    <subcellularLocation>
        <location evidence="2">Cell outer membrane</location>
    </subcellularLocation>
    <subcellularLocation>
        <location evidence="3">Secreted</location>
    </subcellularLocation>
</comment>
<dbReference type="InterPro" id="IPR011050">
    <property type="entry name" value="Pectin_lyase_fold/virulence"/>
</dbReference>
<evidence type="ECO:0000313" key="13">
    <source>
        <dbReference type="Proteomes" id="UP001576784"/>
    </source>
</evidence>
<dbReference type="RefSeq" id="WP_413265765.1">
    <property type="nucleotide sequence ID" value="NZ_JBHFNR010000182.1"/>
</dbReference>
<dbReference type="Pfam" id="PF00353">
    <property type="entry name" value="HemolysinCabind"/>
    <property type="match status" value="5"/>
</dbReference>
<dbReference type="Gene3D" id="2.60.40.10">
    <property type="entry name" value="Immunoglobulins"/>
    <property type="match status" value="1"/>
</dbReference>
<proteinExistence type="predicted"/>
<dbReference type="SUPFAM" id="SSF51120">
    <property type="entry name" value="beta-Roll"/>
    <property type="match status" value="3"/>
</dbReference>
<dbReference type="InterPro" id="IPR033764">
    <property type="entry name" value="Sdr_B"/>
</dbReference>
<dbReference type="PRINTS" id="PR00313">
    <property type="entry name" value="CABNDNGRPT"/>
</dbReference>
<dbReference type="InterPro" id="IPR011049">
    <property type="entry name" value="Serralysin-like_metalloprot_C"/>
</dbReference>
<evidence type="ECO:0000256" key="3">
    <source>
        <dbReference type="ARBA" id="ARBA00004613"/>
    </source>
</evidence>
<dbReference type="InterPro" id="IPR038081">
    <property type="entry name" value="CalX-like_sf"/>
</dbReference>
<keyword evidence="5" id="KW-0732">Signal</keyword>
<evidence type="ECO:0000256" key="9">
    <source>
        <dbReference type="ARBA" id="ARBA00023237"/>
    </source>
</evidence>
<evidence type="ECO:0000256" key="7">
    <source>
        <dbReference type="ARBA" id="ARBA00022837"/>
    </source>
</evidence>
<reference evidence="12 13" key="1">
    <citation type="submission" date="2024-09" db="EMBL/GenBank/DDBJ databases">
        <title>Floridaenema gen nov. (Aerosakkonemataceae, Aerosakkonematales ord. nov., Cyanobacteria) from benthic tropical and subtropical fresh waters, with the description of four new species.</title>
        <authorList>
            <person name="Moretto J.A."/>
            <person name="Berthold D.E."/>
            <person name="Lefler F.W."/>
            <person name="Huang I.-S."/>
            <person name="Laughinghouse H. IV."/>
        </authorList>
    </citation>
    <scope>NUCLEOTIDE SEQUENCE [LARGE SCALE GENOMIC DNA]</scope>
    <source>
        <strain evidence="12 13">BLCC-F50</strain>
    </source>
</reference>
<dbReference type="Pfam" id="PF02415">
    <property type="entry name" value="Chlam_PMP"/>
    <property type="match status" value="2"/>
</dbReference>
<dbReference type="NCBIfam" id="NF041518">
    <property type="entry name" value="choice_anch_Q"/>
    <property type="match status" value="1"/>
</dbReference>
<evidence type="ECO:0000256" key="8">
    <source>
        <dbReference type="ARBA" id="ARBA00023136"/>
    </source>
</evidence>
<dbReference type="PANTHER" id="PTHR46682:SF1">
    <property type="entry name" value="ADHESION G-PROTEIN COUPLED RECEPTOR V1"/>
    <property type="match status" value="1"/>
</dbReference>
<dbReference type="EMBL" id="JBHFNR010000182">
    <property type="protein sequence ID" value="MFB2896140.1"/>
    <property type="molecule type" value="Genomic_DNA"/>
</dbReference>
<evidence type="ECO:0000256" key="6">
    <source>
        <dbReference type="ARBA" id="ARBA00022737"/>
    </source>
</evidence>
<dbReference type="PANTHER" id="PTHR46682">
    <property type="entry name" value="ADHESION G-PROTEIN COUPLED RECEPTOR V1"/>
    <property type="match status" value="1"/>
</dbReference>
<keyword evidence="8" id="KW-0472">Membrane</keyword>
<dbReference type="InterPro" id="IPR018511">
    <property type="entry name" value="Hemolysin-typ_Ca-bd_CS"/>
</dbReference>
<organism evidence="12 13">
    <name type="scientific">Floridaenema flaviceps BLCC-F50</name>
    <dbReference type="NCBI Taxonomy" id="3153642"/>
    <lineage>
        <taxon>Bacteria</taxon>
        <taxon>Bacillati</taxon>
        <taxon>Cyanobacteriota</taxon>
        <taxon>Cyanophyceae</taxon>
        <taxon>Oscillatoriophycideae</taxon>
        <taxon>Aerosakkonematales</taxon>
        <taxon>Aerosakkonemataceae</taxon>
        <taxon>Floridanema</taxon>
        <taxon>Floridanema flaviceps</taxon>
    </lineage>
</organism>
<keyword evidence="13" id="KW-1185">Reference proteome</keyword>
<dbReference type="Gene3D" id="2.60.40.2030">
    <property type="match status" value="4"/>
</dbReference>
<keyword evidence="4" id="KW-0964">Secreted</keyword>
<evidence type="ECO:0000256" key="1">
    <source>
        <dbReference type="ARBA" id="ARBA00004196"/>
    </source>
</evidence>
<dbReference type="SUPFAM" id="SSF117074">
    <property type="entry name" value="Hypothetical protein PA1324"/>
    <property type="match status" value="1"/>
</dbReference>
<feature type="domain" description="Calx-beta" evidence="11">
    <location>
        <begin position="438"/>
        <end position="546"/>
    </location>
</feature>
<keyword evidence="9" id="KW-0998">Cell outer membrane</keyword>
<feature type="region of interest" description="Disordered" evidence="10">
    <location>
        <begin position="37"/>
        <end position="56"/>
    </location>
</feature>
<feature type="domain" description="Calx-beta" evidence="11">
    <location>
        <begin position="560"/>
        <end position="669"/>
    </location>
</feature>
<evidence type="ECO:0000256" key="2">
    <source>
        <dbReference type="ARBA" id="ARBA00004442"/>
    </source>
</evidence>
<dbReference type="Pfam" id="PF17210">
    <property type="entry name" value="SdrD_B"/>
    <property type="match status" value="1"/>
</dbReference>
<dbReference type="InterPro" id="IPR059226">
    <property type="entry name" value="Choice_anch_Q_dom"/>
</dbReference>
<keyword evidence="6" id="KW-0677">Repeat</keyword>
<dbReference type="InterPro" id="IPR026919">
    <property type="entry name" value="ADGRV1"/>
</dbReference>
<dbReference type="InterPro" id="IPR001343">
    <property type="entry name" value="Hemolysn_Ca-bd"/>
</dbReference>
<dbReference type="SMART" id="SM00237">
    <property type="entry name" value="Calx_beta"/>
    <property type="match status" value="3"/>
</dbReference>
<keyword evidence="7" id="KW-0106">Calcium</keyword>
<evidence type="ECO:0000256" key="4">
    <source>
        <dbReference type="ARBA" id="ARBA00022525"/>
    </source>
</evidence>
<dbReference type="SUPFAM" id="SSF141072">
    <property type="entry name" value="CalX-like"/>
    <property type="match status" value="4"/>
</dbReference>
<sequence length="1788" mass="184969">MTIYIGTLGNDLINGSLSEDFLLGLAGKDTIFGGKGNDVINGDEGNDPTKQNQQDSTIYEGKDDDFLSGDEGNDTLFGEQGNDVILGGEGEDVGFGGDSNDWVNGNENNDTLHGNRGKDTVIGGEGNDLLYGGQNNDFLLGDRGNDTLSGDKGDDIGLAGIGNDLVFGGEGNDFLNGNENDDTIEGGNGNDTLHGGKESDRLFGGEGDDILIGDLGADTVSGGAGNDIFVIGRRNDVSGFRTTGGVNIIDADYFLDFTPDEDVIELIGNLPFSELNIFAGTGIYANHTLIQDKGTTEYLAILKGVNPNSISAKDFIPITVTKEAFPGTLEFSAANFSVNEDGTPIASITINRTNGDSGIVSVKVLVNGGSAVGGSPPLAAPKDYDNSFITVTWADGDTTPKTVNIPIFNDTEVEGNETVNLTLSDPTNGAIIGLQNTAVLTIIDNDTFIPNPGVLSFTKANYSENEGNGGTVNKIVATIQRDSGSDGTVTVQAQLDTGSTATADDFTNNLPITVTFLPGETSRNIEIPIIGDGIPEGNDTINLKLVNPTGGASLGVQQTATYTIINDDVVVAPTFDFSSATYTVTEGNGGSFNTNAVVKINRTGDISGTNSIQIQLANGASPSATGGVDYNNTPITVTFNPGDTFKDVSVPIAGDTDVEQDENIALTLVNPSVGNVGTTTPNAVLTIINDDLANVSLTATDTKAAETGDTGTYRISRGTNTIGALTVNLNIDGSSLAKSTDYILSGGSVTIAGSNLTATIPDGQSFVDITLTPNDDIHAEADETLKLNLAAGSYNIDGVNKEGTVAIAANDTVVISLADDANFVPNYANREGTLRQAMLNAEAFAGTDTITFSGVATSGTINLTGDLPVITQNLNINGTGAANLNVRRDTGGEYRIFTVASGDVNFDGLTISNGLLSFAMANGGSGIANFSTGTINVNNTTFSNNNTQSGLFDGGAISNLKGGTVNVSNSTFSNNQSNSSGGAIANLNGGTVNVINSTFTNNFADLGGIGGGIFNAKGSTVNVSKSTFSGNQSKNNYGGAIDNEGTLTVTDSSFSDNKAPAFGGAISNVGSLVVTNSDFTNNKSGLNGGAISSSSTLNITKSTFSANKSTVGGALSIAGTANITDSNFSENAALVSIGGAVYIDTKDTVTIDRTTLANNSANQGGAIWNQSNGTVKVTNSTIANNTANNTGGGVVNNGNLDISNSTISGNKANRIGGGIYHDSTTNTFNINQSTITNNTADFDSNDTGSLGGDNGGGIFIRSGTVSVKNTIVAANIDNSTFGGINPDFSGNLTSKGYNLIGNVGTQNFSSNTTGDLYGDPKNTTTKNTGATEFASAIDPKLAPLANNGGLTQTHALQTGSPAIDAGDPAFVPPPNTDQRGASFDRIQGGRIDIGAFESKFTPTEIRGIKWNDLNGDRIRNIGEPGLAGWTIYLDLNNNSKPDSGEPSTTTDVNGNYAFTGLSAGTYTVAEVRQRGWRQTFPGTFVNGSGTGGNILVSTNQTIGEYTQAGTAVSAAINIPYGAGARPGTESARDIIIDQNNLVFNYNGTFDPFLSIYDRSNSSWNHRTHPGWSTVNNVSYGGIAKYQNFVYATDMITSGPGDTPTGIVRFDLSNNTSARFADTQQYIDLTMGLDGVLYALKDDSSSSGRTVDAYDPVTMNLLWTTTLANDARGIAVNENGDIFAAAWDGNIRHFDCDGNQLNFKASGTTNLSDIDVSFDGKIIVGSRFGQVIITDESLASQTSFSVGSDDIFVSFSTPQMPIAILNPTHTVTLNTGQVVTGIDFGAIAT</sequence>